<protein>
    <submittedName>
        <fullName evidence="2">Uncharacterized protein</fullName>
    </submittedName>
</protein>
<accession>A0A0A9CEC5</accession>
<dbReference type="AlphaFoldDB" id="A0A0A9CEC5"/>
<feature type="compositionally biased region" description="Basic residues" evidence="1">
    <location>
        <begin position="28"/>
        <end position="46"/>
    </location>
</feature>
<evidence type="ECO:0000256" key="1">
    <source>
        <dbReference type="SAM" id="MobiDB-lite"/>
    </source>
</evidence>
<proteinExistence type="predicted"/>
<feature type="compositionally biased region" description="Basic and acidic residues" evidence="1">
    <location>
        <begin position="1"/>
        <end position="10"/>
    </location>
</feature>
<reference evidence="2" key="1">
    <citation type="submission" date="2014-09" db="EMBL/GenBank/DDBJ databases">
        <authorList>
            <person name="Magalhaes I.L.F."/>
            <person name="Oliveira U."/>
            <person name="Santos F.R."/>
            <person name="Vidigal T.H.D.A."/>
            <person name="Brescovit A.D."/>
            <person name="Santos A.J."/>
        </authorList>
    </citation>
    <scope>NUCLEOTIDE SEQUENCE</scope>
    <source>
        <tissue evidence="2">Shoot tissue taken approximately 20 cm above the soil surface</tissue>
    </source>
</reference>
<reference evidence="2" key="2">
    <citation type="journal article" date="2015" name="Data Brief">
        <title>Shoot transcriptome of the giant reed, Arundo donax.</title>
        <authorList>
            <person name="Barrero R.A."/>
            <person name="Guerrero F.D."/>
            <person name="Moolhuijzen P."/>
            <person name="Goolsby J.A."/>
            <person name="Tidwell J."/>
            <person name="Bellgard S.E."/>
            <person name="Bellgard M.I."/>
        </authorList>
    </citation>
    <scope>NUCLEOTIDE SEQUENCE</scope>
    <source>
        <tissue evidence="2">Shoot tissue taken approximately 20 cm above the soil surface</tissue>
    </source>
</reference>
<feature type="region of interest" description="Disordered" evidence="1">
    <location>
        <begin position="1"/>
        <end position="46"/>
    </location>
</feature>
<sequence length="46" mass="5391">MADAAADHVRGLLLPGGRHRGRDAVRCQPRRLPRRARPPRRRRQRE</sequence>
<dbReference type="EMBL" id="GBRH01228028">
    <property type="protein sequence ID" value="JAD69867.1"/>
    <property type="molecule type" value="Transcribed_RNA"/>
</dbReference>
<name>A0A0A9CEC5_ARUDO</name>
<evidence type="ECO:0000313" key="2">
    <source>
        <dbReference type="EMBL" id="JAD69867.1"/>
    </source>
</evidence>
<organism evidence="2">
    <name type="scientific">Arundo donax</name>
    <name type="common">Giant reed</name>
    <name type="synonym">Donax arundinaceus</name>
    <dbReference type="NCBI Taxonomy" id="35708"/>
    <lineage>
        <taxon>Eukaryota</taxon>
        <taxon>Viridiplantae</taxon>
        <taxon>Streptophyta</taxon>
        <taxon>Embryophyta</taxon>
        <taxon>Tracheophyta</taxon>
        <taxon>Spermatophyta</taxon>
        <taxon>Magnoliopsida</taxon>
        <taxon>Liliopsida</taxon>
        <taxon>Poales</taxon>
        <taxon>Poaceae</taxon>
        <taxon>PACMAD clade</taxon>
        <taxon>Arundinoideae</taxon>
        <taxon>Arundineae</taxon>
        <taxon>Arundo</taxon>
    </lineage>
</organism>